<evidence type="ECO:0000256" key="2">
    <source>
        <dbReference type="ARBA" id="ARBA00007357"/>
    </source>
</evidence>
<evidence type="ECO:0000256" key="4">
    <source>
        <dbReference type="ARBA" id="ARBA00022723"/>
    </source>
</evidence>
<dbReference type="Gene3D" id="1.10.1380.10">
    <property type="entry name" value="Neutral endopeptidase , domain2"/>
    <property type="match status" value="1"/>
</dbReference>
<dbReference type="GO" id="GO:0004222">
    <property type="term" value="F:metalloendopeptidase activity"/>
    <property type="evidence" value="ECO:0007669"/>
    <property type="project" value="InterPro"/>
</dbReference>
<keyword evidence="7" id="KW-0482">Metalloprotease</keyword>
<name>A0A921SUE3_9BACT</name>
<dbReference type="PROSITE" id="PS51257">
    <property type="entry name" value="PROKAR_LIPOPROTEIN"/>
    <property type="match status" value="1"/>
</dbReference>
<proteinExistence type="inferred from homology"/>
<dbReference type="AlphaFoldDB" id="A0A921SUE3"/>
<feature type="domain" description="Peptidase M13 C-terminal" evidence="9">
    <location>
        <begin position="472"/>
        <end position="673"/>
    </location>
</feature>
<feature type="domain" description="Peptidase M13 N-terminal" evidence="10">
    <location>
        <begin position="41"/>
        <end position="419"/>
    </location>
</feature>
<evidence type="ECO:0000256" key="3">
    <source>
        <dbReference type="ARBA" id="ARBA00022670"/>
    </source>
</evidence>
<dbReference type="SUPFAM" id="SSF55486">
    <property type="entry name" value="Metalloproteases ('zincins'), catalytic domain"/>
    <property type="match status" value="1"/>
</dbReference>
<keyword evidence="8" id="KW-0732">Signal</keyword>
<dbReference type="GO" id="GO:0046872">
    <property type="term" value="F:metal ion binding"/>
    <property type="evidence" value="ECO:0007669"/>
    <property type="project" value="UniProtKB-KW"/>
</dbReference>
<comment type="cofactor">
    <cofactor evidence="1">
        <name>Zn(2+)</name>
        <dbReference type="ChEBI" id="CHEBI:29105"/>
    </cofactor>
</comment>
<reference evidence="11" key="2">
    <citation type="submission" date="2021-09" db="EMBL/GenBank/DDBJ databases">
        <authorList>
            <person name="Gilroy R."/>
        </authorList>
    </citation>
    <scope>NUCLEOTIDE SEQUENCE</scope>
    <source>
        <strain evidence="11">CHK121-7720</strain>
    </source>
</reference>
<dbReference type="InterPro" id="IPR008753">
    <property type="entry name" value="Peptidase_M13_N"/>
</dbReference>
<evidence type="ECO:0000256" key="5">
    <source>
        <dbReference type="ARBA" id="ARBA00022801"/>
    </source>
</evidence>
<keyword evidence="5" id="KW-0378">Hydrolase</keyword>
<keyword evidence="3" id="KW-0645">Protease</keyword>
<keyword evidence="4" id="KW-0479">Metal-binding</keyword>
<protein>
    <submittedName>
        <fullName evidence="11">M13 family metallopeptidase</fullName>
    </submittedName>
</protein>
<evidence type="ECO:0000313" key="11">
    <source>
        <dbReference type="EMBL" id="HJG88523.1"/>
    </source>
</evidence>
<evidence type="ECO:0000256" key="8">
    <source>
        <dbReference type="SAM" id="SignalP"/>
    </source>
</evidence>
<organism evidence="11 12">
    <name type="scientific">Barnesiella viscericola</name>
    <dbReference type="NCBI Taxonomy" id="397865"/>
    <lineage>
        <taxon>Bacteria</taxon>
        <taxon>Pseudomonadati</taxon>
        <taxon>Bacteroidota</taxon>
        <taxon>Bacteroidia</taxon>
        <taxon>Bacteroidales</taxon>
        <taxon>Barnesiellaceae</taxon>
        <taxon>Barnesiella</taxon>
    </lineage>
</organism>
<accession>A0A921SUE3</accession>
<dbReference type="PRINTS" id="PR00786">
    <property type="entry name" value="NEPRILYSIN"/>
</dbReference>
<keyword evidence="6" id="KW-0862">Zinc</keyword>
<reference evidence="11" key="1">
    <citation type="journal article" date="2021" name="PeerJ">
        <title>Extensive microbial diversity within the chicken gut microbiome revealed by metagenomics and culture.</title>
        <authorList>
            <person name="Gilroy R."/>
            <person name="Ravi A."/>
            <person name="Getino M."/>
            <person name="Pursley I."/>
            <person name="Horton D.L."/>
            <person name="Alikhan N.F."/>
            <person name="Baker D."/>
            <person name="Gharbi K."/>
            <person name="Hall N."/>
            <person name="Watson M."/>
            <person name="Adriaenssens E.M."/>
            <person name="Foster-Nyarko E."/>
            <person name="Jarju S."/>
            <person name="Secka A."/>
            <person name="Antonio M."/>
            <person name="Oren A."/>
            <person name="Chaudhuri R.R."/>
            <person name="La Ragione R."/>
            <person name="Hildebrand F."/>
            <person name="Pallen M.J."/>
        </authorList>
    </citation>
    <scope>NUCLEOTIDE SEQUENCE</scope>
    <source>
        <strain evidence="11">CHK121-7720</strain>
    </source>
</reference>
<evidence type="ECO:0000313" key="12">
    <source>
        <dbReference type="Proteomes" id="UP000757103"/>
    </source>
</evidence>
<comment type="similarity">
    <text evidence="2">Belongs to the peptidase M13 family.</text>
</comment>
<dbReference type="InterPro" id="IPR042089">
    <property type="entry name" value="Peptidase_M13_dom_2"/>
</dbReference>
<evidence type="ECO:0000256" key="1">
    <source>
        <dbReference type="ARBA" id="ARBA00001947"/>
    </source>
</evidence>
<dbReference type="Gene3D" id="3.40.390.10">
    <property type="entry name" value="Collagenase (Catalytic Domain)"/>
    <property type="match status" value="1"/>
</dbReference>
<dbReference type="RefSeq" id="WP_273305567.1">
    <property type="nucleotide sequence ID" value="NZ_CAMLUE010000015.1"/>
</dbReference>
<dbReference type="Pfam" id="PF01431">
    <property type="entry name" value="Peptidase_M13"/>
    <property type="match status" value="1"/>
</dbReference>
<evidence type="ECO:0000256" key="7">
    <source>
        <dbReference type="ARBA" id="ARBA00023049"/>
    </source>
</evidence>
<dbReference type="InterPro" id="IPR018497">
    <property type="entry name" value="Peptidase_M13_C"/>
</dbReference>
<dbReference type="Proteomes" id="UP000757103">
    <property type="component" value="Unassembled WGS sequence"/>
</dbReference>
<gene>
    <name evidence="11" type="ORF">K8U91_03465</name>
</gene>
<evidence type="ECO:0000256" key="6">
    <source>
        <dbReference type="ARBA" id="ARBA00022833"/>
    </source>
</evidence>
<dbReference type="Pfam" id="PF05649">
    <property type="entry name" value="Peptidase_M13_N"/>
    <property type="match status" value="1"/>
</dbReference>
<dbReference type="EMBL" id="DYUD01000012">
    <property type="protein sequence ID" value="HJG88523.1"/>
    <property type="molecule type" value="Genomic_DNA"/>
</dbReference>
<evidence type="ECO:0000259" key="10">
    <source>
        <dbReference type="Pfam" id="PF05649"/>
    </source>
</evidence>
<feature type="chain" id="PRO_5037595388" evidence="8">
    <location>
        <begin position="21"/>
        <end position="676"/>
    </location>
</feature>
<comment type="caution">
    <text evidence="11">The sequence shown here is derived from an EMBL/GenBank/DDBJ whole genome shotgun (WGS) entry which is preliminary data.</text>
</comment>
<dbReference type="GO" id="GO:0005886">
    <property type="term" value="C:plasma membrane"/>
    <property type="evidence" value="ECO:0007669"/>
    <property type="project" value="TreeGrafter"/>
</dbReference>
<feature type="signal peptide" evidence="8">
    <location>
        <begin position="1"/>
        <end position="20"/>
    </location>
</feature>
<dbReference type="CDD" id="cd08662">
    <property type="entry name" value="M13"/>
    <property type="match status" value="1"/>
</dbReference>
<dbReference type="GO" id="GO:0016485">
    <property type="term" value="P:protein processing"/>
    <property type="evidence" value="ECO:0007669"/>
    <property type="project" value="TreeGrafter"/>
</dbReference>
<dbReference type="InterPro" id="IPR000718">
    <property type="entry name" value="Peptidase_M13"/>
</dbReference>
<dbReference type="PANTHER" id="PTHR11733:SF167">
    <property type="entry name" value="FI17812P1-RELATED"/>
    <property type="match status" value="1"/>
</dbReference>
<dbReference type="PANTHER" id="PTHR11733">
    <property type="entry name" value="ZINC METALLOPROTEASE FAMILY M13 NEPRILYSIN-RELATED"/>
    <property type="match status" value="1"/>
</dbReference>
<dbReference type="InterPro" id="IPR024079">
    <property type="entry name" value="MetalloPept_cat_dom_sf"/>
</dbReference>
<evidence type="ECO:0000259" key="9">
    <source>
        <dbReference type="Pfam" id="PF01431"/>
    </source>
</evidence>
<sequence>MKKVMILSFAAALIATGCTSKSVTKTPGIDLTNLDTTVACGDDFYEYACGGWMKKNPLKPEYARYGSFDQLRENNQEQIRVLFEELGKQKAEPGSVAQKIGDLYNMGLDSVRLNQEGAAPIADELKRIQSLSGKEAVSAMIGEMHRTMSAPFFAIYVDADAKNSSMNLAGWYQAGMNMGDRDYYVVDDENNRKIRDSYRNYIKTLFTLAGYSQEAAEQAAATVLKVETAIAKAAFTREELRDPQAGYNVMTVAELKKQCDGLDWDVYFNTVGLDSLQKINIGQPRTLKAVNELLKTLSEQEMRDYLAFNCIDGAAPYLSDDFVNARFDFYSKTLSGKEQIEPRWKRALNVANGVLSEAVGEMYVAKYFPPEAKERMVQLVANLQTALGQHIDSLEWMSDETKAKAHEKLNAFYVKIGYPDKWRDYSGLTIDPKESYYANVRRAAEFETLYSLKDEGKPVDKTKWFMSPQTVNAYYNPSSNEICFPAGILQPPFFNFDADDAVNYGGIGVVIGHEMTHGFDDQGRQFDKDGNLNDWWTPADAEQFNKRAEILAKQYDNIIVLDTVHANGHFTLGENIADHGGLRVAYTAFRNSLNGVEPALIDGFTADQRFYLSYATLWAGNIRDAEILRLTKIDPHSLGRWRVNAALRNIDSFFKAFNIKEGDPMYLAPEDRVIIW</sequence>
<dbReference type="PROSITE" id="PS51885">
    <property type="entry name" value="NEPRILYSIN"/>
    <property type="match status" value="1"/>
</dbReference>